<organism evidence="2 3">
    <name type="scientific">Candidatus Iainarchaeum sp</name>
    <dbReference type="NCBI Taxonomy" id="3101447"/>
    <lineage>
        <taxon>Archaea</taxon>
        <taxon>Candidatus Iainarchaeota</taxon>
        <taxon>Candidatus Iainarchaeia</taxon>
        <taxon>Candidatus Iainarchaeales</taxon>
        <taxon>Candidatus Iainarchaeaceae</taxon>
        <taxon>Candidatus Iainarchaeum</taxon>
    </lineage>
</organism>
<evidence type="ECO:0000313" key="2">
    <source>
        <dbReference type="EMBL" id="MBS3061207.1"/>
    </source>
</evidence>
<feature type="transmembrane region" description="Helical" evidence="1">
    <location>
        <begin position="6"/>
        <end position="31"/>
    </location>
</feature>
<dbReference type="AlphaFoldDB" id="A0A8T4L3R5"/>
<keyword evidence="1" id="KW-0812">Transmembrane</keyword>
<comment type="caution">
    <text evidence="2">The sequence shown here is derived from an EMBL/GenBank/DDBJ whole genome shotgun (WGS) entry which is preliminary data.</text>
</comment>
<proteinExistence type="predicted"/>
<dbReference type="Proteomes" id="UP000675968">
    <property type="component" value="Unassembled WGS sequence"/>
</dbReference>
<accession>A0A8T4L3R5</accession>
<evidence type="ECO:0000313" key="3">
    <source>
        <dbReference type="Proteomes" id="UP000675968"/>
    </source>
</evidence>
<dbReference type="EMBL" id="JAGVWC010000008">
    <property type="protein sequence ID" value="MBS3061207.1"/>
    <property type="molecule type" value="Genomic_DNA"/>
</dbReference>
<reference evidence="2" key="2">
    <citation type="submission" date="2021-05" db="EMBL/GenBank/DDBJ databases">
        <title>Protein family content uncovers lineage relationships and bacterial pathway maintenance mechanisms in DPANN archaea.</title>
        <authorList>
            <person name="Castelle C.J."/>
            <person name="Meheust R."/>
            <person name="Jaffe A.L."/>
            <person name="Seitz K."/>
            <person name="Gong X."/>
            <person name="Baker B.J."/>
            <person name="Banfield J.F."/>
        </authorList>
    </citation>
    <scope>NUCLEOTIDE SEQUENCE</scope>
    <source>
        <strain evidence="2">RIFCSPLOWO2_01_FULL_AR10_48_17</strain>
    </source>
</reference>
<protein>
    <submittedName>
        <fullName evidence="2">Uncharacterized protein</fullName>
    </submittedName>
</protein>
<evidence type="ECO:0000256" key="1">
    <source>
        <dbReference type="SAM" id="Phobius"/>
    </source>
</evidence>
<name>A0A8T4L3R5_9ARCH</name>
<keyword evidence="1" id="KW-1133">Transmembrane helix</keyword>
<reference evidence="2" key="1">
    <citation type="submission" date="2021-03" db="EMBL/GenBank/DDBJ databases">
        <authorList>
            <person name="Jaffe A."/>
        </authorList>
    </citation>
    <scope>NUCLEOTIDE SEQUENCE</scope>
    <source>
        <strain evidence="2">RIFCSPLOWO2_01_FULL_AR10_48_17</strain>
    </source>
</reference>
<keyword evidence="1" id="KW-0472">Membrane</keyword>
<gene>
    <name evidence="2" type="ORF">J4215_01330</name>
</gene>
<sequence length="95" mass="10725">MKQPKGFIFTIDALIGIAAILALIALAAIAYPAQSPREEKNWYHAQILFKTHQQFLTNPTAVTHAVPSVDNYFCQNYVRWTPTAYTPIRFCQATP</sequence>